<dbReference type="Gene3D" id="3.10.450.40">
    <property type="match status" value="1"/>
</dbReference>
<accession>A0ABY5P7V4</accession>
<organism evidence="2 3">
    <name type="scientific">Fundicoccus culcitae</name>
    <dbReference type="NCBI Taxonomy" id="2969821"/>
    <lineage>
        <taxon>Bacteria</taxon>
        <taxon>Bacillati</taxon>
        <taxon>Bacillota</taxon>
        <taxon>Bacilli</taxon>
        <taxon>Lactobacillales</taxon>
        <taxon>Aerococcaceae</taxon>
        <taxon>Fundicoccus</taxon>
    </lineage>
</organism>
<keyword evidence="3" id="KW-1185">Reference proteome</keyword>
<protein>
    <recommendedName>
        <fullName evidence="4">DUF5590 domain-containing protein</fullName>
    </recommendedName>
</protein>
<feature type="transmembrane region" description="Helical" evidence="1">
    <location>
        <begin position="6"/>
        <end position="25"/>
    </location>
</feature>
<dbReference type="InterPro" id="IPR046350">
    <property type="entry name" value="Cystatin_sf"/>
</dbReference>
<reference evidence="2 3" key="1">
    <citation type="submission" date="2022-08" db="EMBL/GenBank/DDBJ databases">
        <title>Aerococcaceae sp. nov isolated from spoiled eye mask.</title>
        <authorList>
            <person name="Zhou G."/>
            <person name="Xie X.-B."/>
            <person name="Shi Q.-S."/>
            <person name="Wang Y.-S."/>
            <person name="Wen X."/>
            <person name="Peng H."/>
            <person name="Yang X.-J."/>
            <person name="Tao H.-B."/>
            <person name="Huang X.-M."/>
        </authorList>
    </citation>
    <scope>NUCLEOTIDE SEQUENCE [LARGE SCALE GENOMIC DNA]</scope>
    <source>
        <strain evidence="3">DM20194951</strain>
    </source>
</reference>
<evidence type="ECO:0008006" key="4">
    <source>
        <dbReference type="Google" id="ProtNLM"/>
    </source>
</evidence>
<keyword evidence="1" id="KW-0812">Transmembrane</keyword>
<evidence type="ECO:0000313" key="3">
    <source>
        <dbReference type="Proteomes" id="UP001315967"/>
    </source>
</evidence>
<gene>
    <name evidence="2" type="ORF">NRE15_02460</name>
</gene>
<evidence type="ECO:0000256" key="1">
    <source>
        <dbReference type="SAM" id="Phobius"/>
    </source>
</evidence>
<dbReference type="RefSeq" id="WP_313794034.1">
    <property type="nucleotide sequence ID" value="NZ_CP102453.1"/>
</dbReference>
<dbReference type="EMBL" id="CP102453">
    <property type="protein sequence ID" value="UUX34533.1"/>
    <property type="molecule type" value="Genomic_DNA"/>
</dbReference>
<dbReference type="Proteomes" id="UP001315967">
    <property type="component" value="Chromosome"/>
</dbReference>
<name>A0ABY5P7V4_9LACT</name>
<keyword evidence="1" id="KW-0472">Membrane</keyword>
<evidence type="ECO:0000313" key="2">
    <source>
        <dbReference type="EMBL" id="UUX34533.1"/>
    </source>
</evidence>
<proteinExistence type="predicted"/>
<keyword evidence="1" id="KW-1133">Transmembrane helix</keyword>
<dbReference type="SUPFAM" id="SSF54403">
    <property type="entry name" value="Cystatin/monellin"/>
    <property type="match status" value="1"/>
</dbReference>
<sequence length="158" mass="18212">MSRKTVTTISIILLVILVGMFWLFMESQASIYQAEDEAVAIVEVDYPVKQVNEFYWVTFDETFFSLDFFDNQEVQRYAIISQEGGDTDYYTYDELISEPQAKELTLANMGEVDIIQARLGKLANNPVWEITLRNANGTLTYYYLNAVNGTWVQTIENI</sequence>